<dbReference type="Pfam" id="PF01844">
    <property type="entry name" value="HNH"/>
    <property type="match status" value="1"/>
</dbReference>
<dbReference type="InterPro" id="IPR003615">
    <property type="entry name" value="HNH_nuc"/>
</dbReference>
<evidence type="ECO:0000313" key="3">
    <source>
        <dbReference type="Proteomes" id="UP000249082"/>
    </source>
</evidence>
<dbReference type="Gene3D" id="1.10.30.50">
    <property type="match status" value="1"/>
</dbReference>
<dbReference type="GO" id="GO:0004519">
    <property type="term" value="F:endonuclease activity"/>
    <property type="evidence" value="ECO:0007669"/>
    <property type="project" value="InterPro"/>
</dbReference>
<reference evidence="2 3" key="1">
    <citation type="submission" date="2017-08" db="EMBL/GenBank/DDBJ databases">
        <title>Infants hospitalized years apart are colonized by the same room-sourced microbial strains.</title>
        <authorList>
            <person name="Brooks B."/>
            <person name="Olm M.R."/>
            <person name="Firek B.A."/>
            <person name="Baker R."/>
            <person name="Thomas B.C."/>
            <person name="Morowitz M.J."/>
            <person name="Banfield J.F."/>
        </authorList>
    </citation>
    <scope>NUCLEOTIDE SEQUENCE [LARGE SCALE GENOMIC DNA]</scope>
    <source>
        <strain evidence="2">S2_005_002_R2_33</strain>
    </source>
</reference>
<evidence type="ECO:0000259" key="1">
    <source>
        <dbReference type="Pfam" id="PF01844"/>
    </source>
</evidence>
<dbReference type="Proteomes" id="UP000249082">
    <property type="component" value="Unassembled WGS sequence"/>
</dbReference>
<proteinExistence type="predicted"/>
<comment type="caution">
    <text evidence="2">The sequence shown here is derived from an EMBL/GenBank/DDBJ whole genome shotgun (WGS) entry which is preliminary data.</text>
</comment>
<sequence length="62" mass="7188">MFTCQWPGCGRLIGETSKLVADHKTPHRGDERLFWDEENLTTLCANCHSSKKQSAERANRYY</sequence>
<feature type="domain" description="HNH" evidence="1">
    <location>
        <begin position="4"/>
        <end position="52"/>
    </location>
</feature>
<dbReference type="AlphaFoldDB" id="A0A2W5NPU7"/>
<evidence type="ECO:0000313" key="2">
    <source>
        <dbReference type="EMBL" id="PZQ55562.1"/>
    </source>
</evidence>
<dbReference type="EMBL" id="QFPX01000006">
    <property type="protein sequence ID" value="PZQ55562.1"/>
    <property type="molecule type" value="Genomic_DNA"/>
</dbReference>
<dbReference type="GO" id="GO:0008270">
    <property type="term" value="F:zinc ion binding"/>
    <property type="evidence" value="ECO:0007669"/>
    <property type="project" value="InterPro"/>
</dbReference>
<dbReference type="CDD" id="cd00085">
    <property type="entry name" value="HNHc"/>
    <property type="match status" value="1"/>
</dbReference>
<organism evidence="2 3">
    <name type="scientific">Novosphingobium pentaromativorans</name>
    <dbReference type="NCBI Taxonomy" id="205844"/>
    <lineage>
        <taxon>Bacteria</taxon>
        <taxon>Pseudomonadati</taxon>
        <taxon>Pseudomonadota</taxon>
        <taxon>Alphaproteobacteria</taxon>
        <taxon>Sphingomonadales</taxon>
        <taxon>Sphingomonadaceae</taxon>
        <taxon>Novosphingobium</taxon>
    </lineage>
</organism>
<protein>
    <recommendedName>
        <fullName evidence="1">HNH domain-containing protein</fullName>
    </recommendedName>
</protein>
<gene>
    <name evidence="2" type="ORF">DI555_07950</name>
</gene>
<accession>A0A2W5NPU7</accession>
<dbReference type="GO" id="GO:0003676">
    <property type="term" value="F:nucleic acid binding"/>
    <property type="evidence" value="ECO:0007669"/>
    <property type="project" value="InterPro"/>
</dbReference>
<dbReference type="InterPro" id="IPR002711">
    <property type="entry name" value="HNH"/>
</dbReference>
<name>A0A2W5NPU7_9SPHN</name>